<gene>
    <name evidence="1" type="ORF">AA14337_0006</name>
</gene>
<dbReference type="InterPro" id="IPR036249">
    <property type="entry name" value="Thioredoxin-like_sf"/>
</dbReference>
<evidence type="ECO:0008006" key="3">
    <source>
        <dbReference type="Google" id="ProtNLM"/>
    </source>
</evidence>
<accession>A0ABQ0PKR6</accession>
<comment type="caution">
    <text evidence="1">The sequence shown here is derived from an EMBL/GenBank/DDBJ whole genome shotgun (WGS) entry which is preliminary data.</text>
</comment>
<sequence length="175" mass="18670">MTEVAKLHGVLIGADGKKVDESQVVTIFFDPRCPFCHSLFRTISGKIPVKWVPIPVLAGTDAGISSSAFILSAKGEAEASRAIETAFSYVGEGSVAHTPDDTQKWLAGINPTEQQKKDLQESVSAFVAIHKAPGSDPTFGVPSVLVPMADGSVTMHDGYNPGDEDKIIADYRRGR</sequence>
<keyword evidence="2" id="KW-1185">Reference proteome</keyword>
<evidence type="ECO:0000313" key="1">
    <source>
        <dbReference type="EMBL" id="GBQ74764.1"/>
    </source>
</evidence>
<reference evidence="1" key="1">
    <citation type="submission" date="2013-04" db="EMBL/GenBank/DDBJ databases">
        <title>The genome sequencing project of 58 acetic acid bacteria.</title>
        <authorList>
            <person name="Okamoto-Kainuma A."/>
            <person name="Ishikawa M."/>
            <person name="Umino S."/>
            <person name="Koizumi Y."/>
            <person name="Shiwa Y."/>
            <person name="Yoshikawa H."/>
            <person name="Matsutani M."/>
            <person name="Matsushita K."/>
        </authorList>
    </citation>
    <scope>NUCLEOTIDE SEQUENCE</scope>
    <source>
        <strain evidence="1">DSM 14337</strain>
    </source>
</reference>
<protein>
    <recommendedName>
        <fullName evidence="3">Thioredoxin-like fold domain-containing protein</fullName>
    </recommendedName>
</protein>
<dbReference type="Gene3D" id="3.40.30.10">
    <property type="entry name" value="Glutaredoxin"/>
    <property type="match status" value="1"/>
</dbReference>
<dbReference type="Proteomes" id="UP001065047">
    <property type="component" value="Unassembled WGS sequence"/>
</dbReference>
<proteinExistence type="predicted"/>
<organism evidence="1 2">
    <name type="scientific">Acetobacter malorum DSM 14337</name>
    <dbReference type="NCBI Taxonomy" id="1307910"/>
    <lineage>
        <taxon>Bacteria</taxon>
        <taxon>Pseudomonadati</taxon>
        <taxon>Pseudomonadota</taxon>
        <taxon>Alphaproteobacteria</taxon>
        <taxon>Acetobacterales</taxon>
        <taxon>Acetobacteraceae</taxon>
        <taxon>Acetobacter</taxon>
    </lineage>
</organism>
<dbReference type="EMBL" id="BAPF01000001">
    <property type="protein sequence ID" value="GBQ74764.1"/>
    <property type="molecule type" value="Genomic_DNA"/>
</dbReference>
<evidence type="ECO:0000313" key="2">
    <source>
        <dbReference type="Proteomes" id="UP001065047"/>
    </source>
</evidence>
<dbReference type="SUPFAM" id="SSF52833">
    <property type="entry name" value="Thioredoxin-like"/>
    <property type="match status" value="1"/>
</dbReference>
<name>A0ABQ0PKR6_9PROT</name>